<gene>
    <name evidence="1" type="ORF">F3Y22_tig00110365pilonHSYRG00119</name>
</gene>
<evidence type="ECO:0000313" key="2">
    <source>
        <dbReference type="Proteomes" id="UP000436088"/>
    </source>
</evidence>
<dbReference type="EMBL" id="VEPZ02000952">
    <property type="protein sequence ID" value="KAE8707979.1"/>
    <property type="molecule type" value="Genomic_DNA"/>
</dbReference>
<sequence>MEGISEFPDKNDDDVFRYLIVRPDEGGIWDLLSYSLSGDRDSLFKFLESSNQDAVVVAGGEAADHRWVILVSIVARKILHFLGKPMELTGYVVDFFLNFFLTMVPSSTR</sequence>
<keyword evidence="2" id="KW-1185">Reference proteome</keyword>
<reference evidence="1" key="1">
    <citation type="submission" date="2019-09" db="EMBL/GenBank/DDBJ databases">
        <title>Draft genome information of white flower Hibiscus syriacus.</title>
        <authorList>
            <person name="Kim Y.-M."/>
        </authorList>
    </citation>
    <scope>NUCLEOTIDE SEQUENCE [LARGE SCALE GENOMIC DNA]</scope>
    <source>
        <strain evidence="1">YM2019G1</strain>
    </source>
</reference>
<accession>A0A6A3AYU4</accession>
<dbReference type="AlphaFoldDB" id="A0A6A3AYU4"/>
<organism evidence="1 2">
    <name type="scientific">Hibiscus syriacus</name>
    <name type="common">Rose of Sharon</name>
    <dbReference type="NCBI Taxonomy" id="106335"/>
    <lineage>
        <taxon>Eukaryota</taxon>
        <taxon>Viridiplantae</taxon>
        <taxon>Streptophyta</taxon>
        <taxon>Embryophyta</taxon>
        <taxon>Tracheophyta</taxon>
        <taxon>Spermatophyta</taxon>
        <taxon>Magnoliopsida</taxon>
        <taxon>eudicotyledons</taxon>
        <taxon>Gunneridae</taxon>
        <taxon>Pentapetalae</taxon>
        <taxon>rosids</taxon>
        <taxon>malvids</taxon>
        <taxon>Malvales</taxon>
        <taxon>Malvaceae</taxon>
        <taxon>Malvoideae</taxon>
        <taxon>Hibiscus</taxon>
    </lineage>
</organism>
<protein>
    <submittedName>
        <fullName evidence="1">Uncharacterized protein</fullName>
    </submittedName>
</protein>
<comment type="caution">
    <text evidence="1">The sequence shown here is derived from an EMBL/GenBank/DDBJ whole genome shotgun (WGS) entry which is preliminary data.</text>
</comment>
<proteinExistence type="predicted"/>
<name>A0A6A3AYU4_HIBSY</name>
<evidence type="ECO:0000313" key="1">
    <source>
        <dbReference type="EMBL" id="KAE8707979.1"/>
    </source>
</evidence>
<dbReference type="Proteomes" id="UP000436088">
    <property type="component" value="Unassembled WGS sequence"/>
</dbReference>